<dbReference type="GO" id="GO:0016020">
    <property type="term" value="C:membrane"/>
    <property type="evidence" value="ECO:0007669"/>
    <property type="project" value="TreeGrafter"/>
</dbReference>
<name>A0AAV3YS23_9GAST</name>
<protein>
    <recommendedName>
        <fullName evidence="4">Lengsin</fullName>
    </recommendedName>
    <alternativeName>
        <fullName evidence="5">Glutamate-ammonia ligase domain-containing protein 1</fullName>
    </alternativeName>
</protein>
<dbReference type="InterPro" id="IPR014746">
    <property type="entry name" value="Gln_synth/guanido_kin_cat_dom"/>
</dbReference>
<feature type="domain" description="GS catalytic" evidence="8">
    <location>
        <begin position="1"/>
        <end position="241"/>
    </location>
</feature>
<dbReference type="InterPro" id="IPR008146">
    <property type="entry name" value="Gln_synth_cat_dom"/>
</dbReference>
<dbReference type="GO" id="GO:0005737">
    <property type="term" value="C:cytoplasm"/>
    <property type="evidence" value="ECO:0007669"/>
    <property type="project" value="TreeGrafter"/>
</dbReference>
<keyword evidence="10" id="KW-1185">Reference proteome</keyword>
<dbReference type="PANTHER" id="PTHR43407">
    <property type="entry name" value="GLUTAMINE SYNTHETASE"/>
    <property type="match status" value="1"/>
</dbReference>
<evidence type="ECO:0000256" key="1">
    <source>
        <dbReference type="ARBA" id="ARBA00009897"/>
    </source>
</evidence>
<comment type="function">
    <text evidence="2">May act as a component of the cytoskeleton or as a chaperone for the reorganization of intermediate filament proteins during terminal differentiation in the lens. Does not seem to have enzymatic activity.</text>
</comment>
<evidence type="ECO:0000256" key="6">
    <source>
        <dbReference type="PROSITE-ProRule" id="PRU01331"/>
    </source>
</evidence>
<sequence>MITFLYAQAADMTADFKTGSTVYMKKKGFSAEFMTCVNPKAGLCNGFHHNFSLWDGEDRNLFADPKNPGQFSEFGRHWLAGMVEHAPALTAFSSPTINCYRRSKHPISPKYADWAYEDRGVIFRVKTEPGGNAYIENRLPSSACSPHLVLAYTLAAGMDGVRRKLPLPQPRDKSKKLPQSLEEALEALEADTLLKAALGPKLVELFIYTKRVFEVDEFKAFGDLTDEEILLKEKEYYYEYF</sequence>
<reference evidence="9 10" key="1">
    <citation type="journal article" date="2021" name="Elife">
        <title>Chloroplast acquisition without the gene transfer in kleptoplastic sea slugs, Plakobranchus ocellatus.</title>
        <authorList>
            <person name="Maeda T."/>
            <person name="Takahashi S."/>
            <person name="Yoshida T."/>
            <person name="Shimamura S."/>
            <person name="Takaki Y."/>
            <person name="Nagai Y."/>
            <person name="Toyoda A."/>
            <person name="Suzuki Y."/>
            <person name="Arimoto A."/>
            <person name="Ishii H."/>
            <person name="Satoh N."/>
            <person name="Nishiyama T."/>
            <person name="Hasebe M."/>
            <person name="Maruyama T."/>
            <person name="Minagawa J."/>
            <person name="Obokata J."/>
            <person name="Shigenobu S."/>
        </authorList>
    </citation>
    <scope>NUCLEOTIDE SEQUENCE [LARGE SCALE GENOMIC DNA]</scope>
</reference>
<evidence type="ECO:0000256" key="5">
    <source>
        <dbReference type="ARBA" id="ARBA00042675"/>
    </source>
</evidence>
<evidence type="ECO:0000256" key="4">
    <source>
        <dbReference type="ARBA" id="ARBA00039404"/>
    </source>
</evidence>
<dbReference type="PANTHER" id="PTHR43407:SF1">
    <property type="entry name" value="LENGSIN"/>
    <property type="match status" value="1"/>
</dbReference>
<evidence type="ECO:0000313" key="9">
    <source>
        <dbReference type="EMBL" id="GFN85939.1"/>
    </source>
</evidence>
<evidence type="ECO:0000313" key="10">
    <source>
        <dbReference type="Proteomes" id="UP000735302"/>
    </source>
</evidence>
<evidence type="ECO:0000259" key="8">
    <source>
        <dbReference type="PROSITE" id="PS51987"/>
    </source>
</evidence>
<comment type="similarity">
    <text evidence="1 6 7">Belongs to the glutamine synthetase family.</text>
</comment>
<dbReference type="EMBL" id="BLXT01001485">
    <property type="protein sequence ID" value="GFN85939.1"/>
    <property type="molecule type" value="Genomic_DNA"/>
</dbReference>
<dbReference type="Gene3D" id="3.30.590.10">
    <property type="entry name" value="Glutamine synthetase/guanido kinase, catalytic domain"/>
    <property type="match status" value="1"/>
</dbReference>
<accession>A0AAV3YS23</accession>
<evidence type="ECO:0000256" key="3">
    <source>
        <dbReference type="ARBA" id="ARBA00038790"/>
    </source>
</evidence>
<dbReference type="AlphaFoldDB" id="A0AAV3YS23"/>
<dbReference type="Proteomes" id="UP000735302">
    <property type="component" value="Unassembled WGS sequence"/>
</dbReference>
<dbReference type="SUPFAM" id="SSF55931">
    <property type="entry name" value="Glutamine synthetase/guanido kinase"/>
    <property type="match status" value="1"/>
</dbReference>
<evidence type="ECO:0000256" key="7">
    <source>
        <dbReference type="RuleBase" id="RU000384"/>
    </source>
</evidence>
<proteinExistence type="inferred from homology"/>
<dbReference type="SMART" id="SM01230">
    <property type="entry name" value="Gln-synt_C"/>
    <property type="match status" value="1"/>
</dbReference>
<organism evidence="9 10">
    <name type="scientific">Plakobranchus ocellatus</name>
    <dbReference type="NCBI Taxonomy" id="259542"/>
    <lineage>
        <taxon>Eukaryota</taxon>
        <taxon>Metazoa</taxon>
        <taxon>Spiralia</taxon>
        <taxon>Lophotrochozoa</taxon>
        <taxon>Mollusca</taxon>
        <taxon>Gastropoda</taxon>
        <taxon>Heterobranchia</taxon>
        <taxon>Euthyneura</taxon>
        <taxon>Panpulmonata</taxon>
        <taxon>Sacoglossa</taxon>
        <taxon>Placobranchoidea</taxon>
        <taxon>Plakobranchidae</taxon>
        <taxon>Plakobranchus</taxon>
    </lineage>
</organism>
<dbReference type="GO" id="GO:0004356">
    <property type="term" value="F:glutamine synthetase activity"/>
    <property type="evidence" value="ECO:0007669"/>
    <property type="project" value="InterPro"/>
</dbReference>
<evidence type="ECO:0000256" key="2">
    <source>
        <dbReference type="ARBA" id="ARBA00037583"/>
    </source>
</evidence>
<comment type="caution">
    <text evidence="9">The sequence shown here is derived from an EMBL/GenBank/DDBJ whole genome shotgun (WGS) entry which is preliminary data.</text>
</comment>
<dbReference type="Pfam" id="PF00120">
    <property type="entry name" value="Gln-synt_C"/>
    <property type="match status" value="1"/>
</dbReference>
<dbReference type="PROSITE" id="PS51987">
    <property type="entry name" value="GS_CATALYTIC"/>
    <property type="match status" value="1"/>
</dbReference>
<gene>
    <name evidence="9" type="ORF">PoB_001244500</name>
</gene>
<comment type="subunit">
    <text evidence="3">Dodecamer. Interacts with BFSP2 and VIM.</text>
</comment>